<dbReference type="AlphaFoldDB" id="A0A1H6C379"/>
<sequence>MPHRNPQPNPTRRATGPRETASHLGFRIARTGATALLAAWATIPLTGALQRLPALATAAYGFVLALAGASAALGWATNLGPLRARLKDPSSQERLHTAVIVQWLLAVLVSTALAGYAARFAAG</sequence>
<feature type="transmembrane region" description="Helical" evidence="2">
    <location>
        <begin position="55"/>
        <end position="76"/>
    </location>
</feature>
<dbReference type="Proteomes" id="UP000236723">
    <property type="component" value="Unassembled WGS sequence"/>
</dbReference>
<organism evidence="3 4">
    <name type="scientific">Thermomonospora echinospora</name>
    <dbReference type="NCBI Taxonomy" id="1992"/>
    <lineage>
        <taxon>Bacteria</taxon>
        <taxon>Bacillati</taxon>
        <taxon>Actinomycetota</taxon>
        <taxon>Actinomycetes</taxon>
        <taxon>Streptosporangiales</taxon>
        <taxon>Thermomonosporaceae</taxon>
        <taxon>Thermomonospora</taxon>
    </lineage>
</organism>
<gene>
    <name evidence="3" type="ORF">SAMN04489712_108289</name>
</gene>
<dbReference type="RefSeq" id="WP_103939418.1">
    <property type="nucleotide sequence ID" value="NZ_FNVO01000008.1"/>
</dbReference>
<accession>A0A1H6C379</accession>
<proteinExistence type="predicted"/>
<protein>
    <submittedName>
        <fullName evidence="3">Uncharacterized protein</fullName>
    </submittedName>
</protein>
<feature type="transmembrane region" description="Helical" evidence="2">
    <location>
        <begin position="21"/>
        <end position="43"/>
    </location>
</feature>
<feature type="region of interest" description="Disordered" evidence="1">
    <location>
        <begin position="1"/>
        <end position="21"/>
    </location>
</feature>
<keyword evidence="2" id="KW-0472">Membrane</keyword>
<evidence type="ECO:0000256" key="1">
    <source>
        <dbReference type="SAM" id="MobiDB-lite"/>
    </source>
</evidence>
<evidence type="ECO:0000313" key="3">
    <source>
        <dbReference type="EMBL" id="SEG67460.1"/>
    </source>
</evidence>
<keyword evidence="4" id="KW-1185">Reference proteome</keyword>
<evidence type="ECO:0000256" key="2">
    <source>
        <dbReference type="SAM" id="Phobius"/>
    </source>
</evidence>
<evidence type="ECO:0000313" key="4">
    <source>
        <dbReference type="Proteomes" id="UP000236723"/>
    </source>
</evidence>
<keyword evidence="2" id="KW-0812">Transmembrane</keyword>
<reference evidence="4" key="1">
    <citation type="submission" date="2016-10" db="EMBL/GenBank/DDBJ databases">
        <authorList>
            <person name="Varghese N."/>
            <person name="Submissions S."/>
        </authorList>
    </citation>
    <scope>NUCLEOTIDE SEQUENCE [LARGE SCALE GENOMIC DNA]</scope>
    <source>
        <strain evidence="4">DSM 43163</strain>
    </source>
</reference>
<feature type="transmembrane region" description="Helical" evidence="2">
    <location>
        <begin position="97"/>
        <end position="118"/>
    </location>
</feature>
<dbReference type="EMBL" id="FNVO01000008">
    <property type="protein sequence ID" value="SEG67460.1"/>
    <property type="molecule type" value="Genomic_DNA"/>
</dbReference>
<keyword evidence="2" id="KW-1133">Transmembrane helix</keyword>
<name>A0A1H6C379_9ACTN</name>